<keyword evidence="3 5" id="KW-0732">Signal</keyword>
<sequence>MKLKYSFLLAMLIAFVMLLAACGDDGDDASESDTGSDDETSEEDEQDEDDGAEVETDGDDILVYARGGDSESLDFASTTDGESSRVTKQIYESLLDFEEDSFEIKPGLAHDWNVSDDGLTYTFYLEEGVTFHDGTDFNAEAVKINYERWSGADDTYSFEDDNYAYTMYGIMFGGFHGDDGHVISEVNVNGDYEVEFVLNEPLGFFLQNMAMSYFAITSPAALEEYGPEINENPVGTGPFKFVSWSRDDQIVLEAYEDYRVDGLPKLDGVIFEVIPDNSSRLIALNSGEIHIMDGLNPDAAAGIDSDEETILYTRAANNFGYLGFQTEKEPINDPLVRQAINHAIDREQIAEALYAGYAIPAVNPVPPGYLGFNDDLDVYEFDLDRSAELLEEAGYADGFEIDLWTMPVARPYMPDPETVAVIVQADLAQIGITANIVTEEWAPYLERTQQGEHELFMLGWSGTNGDPDYFLSSLLHGDNAGASNRTFYQNDEVDELLDAAKRAVDQDERAELYKEAQALIYEDSPMIPLVHSEPVLASLSNVQNYVPHPSTSESLAEVELD</sequence>
<dbReference type="Proteomes" id="UP001236723">
    <property type="component" value="Unassembled WGS sequence"/>
</dbReference>
<proteinExistence type="inferred from homology"/>
<comment type="similarity">
    <text evidence="1">Belongs to the bacterial solute-binding protein 5 family.</text>
</comment>
<feature type="chain" id="PRO_5046549552" evidence="5">
    <location>
        <begin position="21"/>
        <end position="561"/>
    </location>
</feature>
<gene>
    <name evidence="7" type="ORF">J2R98_000281</name>
</gene>
<dbReference type="PANTHER" id="PTHR30290">
    <property type="entry name" value="PERIPLASMIC BINDING COMPONENT OF ABC TRANSPORTER"/>
    <property type="match status" value="1"/>
</dbReference>
<dbReference type="InterPro" id="IPR039424">
    <property type="entry name" value="SBP_5"/>
</dbReference>
<dbReference type="PIRSF" id="PIRSF002741">
    <property type="entry name" value="MppA"/>
    <property type="match status" value="1"/>
</dbReference>
<feature type="domain" description="Solute-binding protein family 5" evidence="6">
    <location>
        <begin position="103"/>
        <end position="481"/>
    </location>
</feature>
<dbReference type="EMBL" id="JAUSUP010000001">
    <property type="protein sequence ID" value="MDQ0350478.1"/>
    <property type="molecule type" value="Genomic_DNA"/>
</dbReference>
<evidence type="ECO:0000259" key="6">
    <source>
        <dbReference type="Pfam" id="PF00496"/>
    </source>
</evidence>
<keyword evidence="2" id="KW-0813">Transport</keyword>
<dbReference type="Gene3D" id="3.90.76.10">
    <property type="entry name" value="Dipeptide-binding Protein, Domain 1"/>
    <property type="match status" value="1"/>
</dbReference>
<dbReference type="Pfam" id="PF00496">
    <property type="entry name" value="SBP_bac_5"/>
    <property type="match status" value="1"/>
</dbReference>
<organism evidence="7 8">
    <name type="scientific">Alkalibacillus filiformis</name>
    <dbReference type="NCBI Taxonomy" id="200990"/>
    <lineage>
        <taxon>Bacteria</taxon>
        <taxon>Bacillati</taxon>
        <taxon>Bacillota</taxon>
        <taxon>Bacilli</taxon>
        <taxon>Bacillales</taxon>
        <taxon>Bacillaceae</taxon>
        <taxon>Alkalibacillus</taxon>
    </lineage>
</organism>
<evidence type="ECO:0000256" key="5">
    <source>
        <dbReference type="SAM" id="SignalP"/>
    </source>
</evidence>
<dbReference type="SUPFAM" id="SSF53850">
    <property type="entry name" value="Periplasmic binding protein-like II"/>
    <property type="match status" value="1"/>
</dbReference>
<dbReference type="PROSITE" id="PS51257">
    <property type="entry name" value="PROKAR_LIPOPROTEIN"/>
    <property type="match status" value="1"/>
</dbReference>
<dbReference type="Gene3D" id="3.10.105.10">
    <property type="entry name" value="Dipeptide-binding Protein, Domain 3"/>
    <property type="match status" value="1"/>
</dbReference>
<name>A0ABU0DPV2_9BACI</name>
<dbReference type="PANTHER" id="PTHR30290:SF9">
    <property type="entry name" value="OLIGOPEPTIDE-BINDING PROTEIN APPA"/>
    <property type="match status" value="1"/>
</dbReference>
<evidence type="ECO:0000256" key="2">
    <source>
        <dbReference type="ARBA" id="ARBA00022448"/>
    </source>
</evidence>
<dbReference type="InterPro" id="IPR000914">
    <property type="entry name" value="SBP_5_dom"/>
</dbReference>
<dbReference type="InterPro" id="IPR030678">
    <property type="entry name" value="Peptide/Ni-bd"/>
</dbReference>
<dbReference type="RefSeq" id="WP_307065371.1">
    <property type="nucleotide sequence ID" value="NZ_JAUSUP010000001.1"/>
</dbReference>
<accession>A0ABU0DPV2</accession>
<evidence type="ECO:0000256" key="1">
    <source>
        <dbReference type="ARBA" id="ARBA00005695"/>
    </source>
</evidence>
<evidence type="ECO:0000313" key="7">
    <source>
        <dbReference type="EMBL" id="MDQ0350478.1"/>
    </source>
</evidence>
<reference evidence="7 8" key="1">
    <citation type="submission" date="2023-07" db="EMBL/GenBank/DDBJ databases">
        <title>Genomic Encyclopedia of Type Strains, Phase IV (KMG-IV): sequencing the most valuable type-strain genomes for metagenomic binning, comparative biology and taxonomic classification.</title>
        <authorList>
            <person name="Goeker M."/>
        </authorList>
    </citation>
    <scope>NUCLEOTIDE SEQUENCE [LARGE SCALE GENOMIC DNA]</scope>
    <source>
        <strain evidence="7 8">DSM 15448</strain>
    </source>
</reference>
<keyword evidence="8" id="KW-1185">Reference proteome</keyword>
<feature type="signal peptide" evidence="5">
    <location>
        <begin position="1"/>
        <end position="20"/>
    </location>
</feature>
<feature type="region of interest" description="Disordered" evidence="4">
    <location>
        <begin position="26"/>
        <end position="58"/>
    </location>
</feature>
<dbReference type="Gene3D" id="3.40.190.10">
    <property type="entry name" value="Periplasmic binding protein-like II"/>
    <property type="match status" value="1"/>
</dbReference>
<dbReference type="CDD" id="cd08493">
    <property type="entry name" value="PBP2_DppA_like"/>
    <property type="match status" value="1"/>
</dbReference>
<evidence type="ECO:0000313" key="8">
    <source>
        <dbReference type="Proteomes" id="UP001236723"/>
    </source>
</evidence>
<evidence type="ECO:0000256" key="4">
    <source>
        <dbReference type="SAM" id="MobiDB-lite"/>
    </source>
</evidence>
<protein>
    <submittedName>
        <fullName evidence="7">Peptide/nickel transport system substrate-binding protein</fullName>
    </submittedName>
</protein>
<evidence type="ECO:0000256" key="3">
    <source>
        <dbReference type="ARBA" id="ARBA00022729"/>
    </source>
</evidence>
<comment type="caution">
    <text evidence="7">The sequence shown here is derived from an EMBL/GenBank/DDBJ whole genome shotgun (WGS) entry which is preliminary data.</text>
</comment>